<sequence length="96" mass="11593">DQQNIFTFDMGSPWLLAWWWKVFYKTDRLNFGDFSDLLLTTYLKGYLLNLFSLQQKFNVSMCAYGKLSRRYRELNIIHIGGSYMCERWTKSLQEEI</sequence>
<organism evidence="1">
    <name type="scientific">Amphimedon queenslandica</name>
    <name type="common">Sponge</name>
    <dbReference type="NCBI Taxonomy" id="400682"/>
    <lineage>
        <taxon>Eukaryota</taxon>
        <taxon>Metazoa</taxon>
        <taxon>Porifera</taxon>
        <taxon>Demospongiae</taxon>
        <taxon>Heteroscleromorpha</taxon>
        <taxon>Haplosclerida</taxon>
        <taxon>Niphatidae</taxon>
        <taxon>Amphimedon</taxon>
    </lineage>
</organism>
<dbReference type="AlphaFoldDB" id="A0A1X7TDH3"/>
<accession>A0A1X7TDH3</accession>
<proteinExistence type="predicted"/>
<dbReference type="InParanoid" id="A0A1X7TDH3"/>
<protein>
    <submittedName>
        <fullName evidence="1">Uncharacterized protein</fullName>
    </submittedName>
</protein>
<evidence type="ECO:0000313" key="1">
    <source>
        <dbReference type="EnsemblMetazoa" id="Aqu2.1.12517_001"/>
    </source>
</evidence>
<dbReference type="EnsemblMetazoa" id="Aqu2.1.12517_001">
    <property type="protein sequence ID" value="Aqu2.1.12517_001"/>
    <property type="gene ID" value="Aqu2.1.12517"/>
</dbReference>
<name>A0A1X7TDH3_AMPQE</name>
<reference evidence="1" key="1">
    <citation type="submission" date="2017-05" db="UniProtKB">
        <authorList>
            <consortium name="EnsemblMetazoa"/>
        </authorList>
    </citation>
    <scope>IDENTIFICATION</scope>
</reference>